<dbReference type="InterPro" id="IPR036388">
    <property type="entry name" value="WH-like_DNA-bd_sf"/>
</dbReference>
<keyword evidence="5" id="KW-0233">DNA recombination</keyword>
<organism evidence="8 9">
    <name type="scientific">Streptomyces malaysiensis</name>
    <dbReference type="NCBI Taxonomy" id="92644"/>
    <lineage>
        <taxon>Bacteria</taxon>
        <taxon>Bacillati</taxon>
        <taxon>Actinomycetota</taxon>
        <taxon>Actinomycetes</taxon>
        <taxon>Kitasatosporales</taxon>
        <taxon>Streptomycetaceae</taxon>
        <taxon>Streptomyces</taxon>
        <taxon>Streptomyces violaceusniger group</taxon>
    </lineage>
</organism>
<feature type="domain" description="HTH gntR-type" evidence="6">
    <location>
        <begin position="408"/>
        <end position="476"/>
    </location>
</feature>
<dbReference type="SMART" id="SM00345">
    <property type="entry name" value="HTH_GNTR"/>
    <property type="match status" value="1"/>
</dbReference>
<dbReference type="RefSeq" id="WP_102934485.1">
    <property type="nucleotide sequence ID" value="NZ_LJIW01000001.1"/>
</dbReference>
<keyword evidence="4" id="KW-0804">Transcription</keyword>
<dbReference type="AlphaFoldDB" id="A0A2J7Z9T6"/>
<dbReference type="InterPro" id="IPR013762">
    <property type="entry name" value="Integrase-like_cat_sf"/>
</dbReference>
<dbReference type="PANTHER" id="PTHR30349:SF41">
    <property type="entry name" value="INTEGRASE_RECOMBINASE PROTEIN MJ0367-RELATED"/>
    <property type="match status" value="1"/>
</dbReference>
<comment type="caution">
    <text evidence="8">The sequence shown here is derived from an EMBL/GenBank/DDBJ whole genome shotgun (WGS) entry which is preliminary data.</text>
</comment>
<keyword evidence="2" id="KW-0805">Transcription regulation</keyword>
<dbReference type="CDD" id="cd07377">
    <property type="entry name" value="WHTH_GntR"/>
    <property type="match status" value="1"/>
</dbReference>
<accession>A0A2J7Z9T6</accession>
<dbReference type="GO" id="GO:0003677">
    <property type="term" value="F:DNA binding"/>
    <property type="evidence" value="ECO:0007669"/>
    <property type="project" value="UniProtKB-KW"/>
</dbReference>
<evidence type="ECO:0000256" key="2">
    <source>
        <dbReference type="ARBA" id="ARBA00023015"/>
    </source>
</evidence>
<name>A0A2J7Z9T6_STRMQ</name>
<dbReference type="InterPro" id="IPR011010">
    <property type="entry name" value="DNA_brk_join_enz"/>
</dbReference>
<evidence type="ECO:0000259" key="6">
    <source>
        <dbReference type="PROSITE" id="PS50949"/>
    </source>
</evidence>
<dbReference type="InterPro" id="IPR036390">
    <property type="entry name" value="WH_DNA-bd_sf"/>
</dbReference>
<dbReference type="Proteomes" id="UP000236520">
    <property type="component" value="Unassembled WGS sequence"/>
</dbReference>
<proteinExistence type="inferred from homology"/>
<dbReference type="GO" id="GO:0003700">
    <property type="term" value="F:DNA-binding transcription factor activity"/>
    <property type="evidence" value="ECO:0007669"/>
    <property type="project" value="InterPro"/>
</dbReference>
<gene>
    <name evidence="8" type="ORF">SMF913_13065</name>
</gene>
<evidence type="ECO:0000256" key="1">
    <source>
        <dbReference type="ARBA" id="ARBA00008857"/>
    </source>
</evidence>
<dbReference type="PROSITE" id="PS50949">
    <property type="entry name" value="HTH_GNTR"/>
    <property type="match status" value="1"/>
</dbReference>
<dbReference type="InterPro" id="IPR010998">
    <property type="entry name" value="Integrase_recombinase_N"/>
</dbReference>
<dbReference type="Pfam" id="PF00589">
    <property type="entry name" value="Phage_integrase"/>
    <property type="match status" value="1"/>
</dbReference>
<reference evidence="8 9" key="1">
    <citation type="submission" date="2015-09" db="EMBL/GenBank/DDBJ databases">
        <title>Genome sequence, genome mining and natural product profiling of a biocontrol bacterium Streptomyces malaysiensis F913.</title>
        <authorList>
            <person name="Xu Y."/>
            <person name="Wei J."/>
            <person name="Xie J."/>
            <person name="Li T."/>
            <person name="Zhou Z."/>
        </authorList>
    </citation>
    <scope>NUCLEOTIDE SEQUENCE [LARGE SCALE GENOMIC DNA]</scope>
    <source>
        <strain evidence="8 9">F913</strain>
    </source>
</reference>
<evidence type="ECO:0000256" key="5">
    <source>
        <dbReference type="ARBA" id="ARBA00023172"/>
    </source>
</evidence>
<dbReference type="PROSITE" id="PS51898">
    <property type="entry name" value="TYR_RECOMBINASE"/>
    <property type="match status" value="1"/>
</dbReference>
<comment type="similarity">
    <text evidence="1">Belongs to the 'phage' integrase family.</text>
</comment>
<dbReference type="SUPFAM" id="SSF46785">
    <property type="entry name" value="Winged helix' DNA-binding domain"/>
    <property type="match status" value="1"/>
</dbReference>
<dbReference type="EMBL" id="LJIW01000001">
    <property type="protein sequence ID" value="PNG97040.1"/>
    <property type="molecule type" value="Genomic_DNA"/>
</dbReference>
<evidence type="ECO:0000313" key="9">
    <source>
        <dbReference type="Proteomes" id="UP000236520"/>
    </source>
</evidence>
<dbReference type="GO" id="GO:0015074">
    <property type="term" value="P:DNA integration"/>
    <property type="evidence" value="ECO:0007669"/>
    <property type="project" value="InterPro"/>
</dbReference>
<protein>
    <submittedName>
        <fullName evidence="8">Uncharacterized protein</fullName>
    </submittedName>
</protein>
<keyword evidence="3" id="KW-0238">DNA-binding</keyword>
<dbReference type="InterPro" id="IPR002104">
    <property type="entry name" value="Integrase_catalytic"/>
</dbReference>
<dbReference type="InterPro" id="IPR000524">
    <property type="entry name" value="Tscrpt_reg_HTH_GntR"/>
</dbReference>
<evidence type="ECO:0000256" key="3">
    <source>
        <dbReference type="ARBA" id="ARBA00023125"/>
    </source>
</evidence>
<dbReference type="Gene3D" id="1.10.443.10">
    <property type="entry name" value="Intergrase catalytic core"/>
    <property type="match status" value="1"/>
</dbReference>
<dbReference type="Gene3D" id="1.10.10.10">
    <property type="entry name" value="Winged helix-like DNA-binding domain superfamily/Winged helix DNA-binding domain"/>
    <property type="match status" value="1"/>
</dbReference>
<evidence type="ECO:0000256" key="4">
    <source>
        <dbReference type="ARBA" id="ARBA00023163"/>
    </source>
</evidence>
<dbReference type="GO" id="GO:0006310">
    <property type="term" value="P:DNA recombination"/>
    <property type="evidence" value="ECO:0007669"/>
    <property type="project" value="UniProtKB-KW"/>
</dbReference>
<dbReference type="PANTHER" id="PTHR30349">
    <property type="entry name" value="PHAGE INTEGRASE-RELATED"/>
    <property type="match status" value="1"/>
</dbReference>
<dbReference type="Gene3D" id="1.10.150.130">
    <property type="match status" value="1"/>
</dbReference>
<feature type="domain" description="Tyr recombinase" evidence="7">
    <location>
        <begin position="194"/>
        <end position="391"/>
    </location>
</feature>
<dbReference type="CDD" id="cd01189">
    <property type="entry name" value="INT_ICEBs1_C_like"/>
    <property type="match status" value="1"/>
</dbReference>
<sequence length="487" mass="54547">MANIQSTRRQRGSIRPNGAGFQVRVYTGRDPLTKKDLYLYEQAATLPEAEKARTRLLAKVDEQRHPKGKITVAKLLDQWMDVARIEESTRDRYVIAIDQYLKPTFGELQAAKLGPQLIELFYARLARCREQCEGKLADRIDPATSQRHECRPLSNAYLRKLHYILKPALQRAVVWGYLSSNPMDAIQAPPEDDPEPDPPSNAEVATILNDAWRHDLDWGTLLFLIMVTGCRRGELCGLRWQNVDFDTNVITVRRATGKTNRLKKTKTGRIRRVAIDMVTADLLKAHLARRQEQATAFKAEITPDSYVFSLSPDSVDPIKKGTVTQRYGRLARRNKLRSTRLQSLRDYSVTELLVAGVDIRTVSGRDGHSRGATTLRHYAAWVHEADRRASEILPGRLPGPGDAEPLPLAPWEKVTAEIREAIEDGTMPPGSELPTIVDLSQTYEISVGTAHRCFAQLKKEGLITVSPGRRAVIHGPGAVPTPQHGVT</sequence>
<dbReference type="InterPro" id="IPR050090">
    <property type="entry name" value="Tyrosine_recombinase_XerCD"/>
</dbReference>
<dbReference type="SUPFAM" id="SSF56349">
    <property type="entry name" value="DNA breaking-rejoining enzymes"/>
    <property type="match status" value="1"/>
</dbReference>
<evidence type="ECO:0000259" key="7">
    <source>
        <dbReference type="PROSITE" id="PS51898"/>
    </source>
</evidence>
<evidence type="ECO:0000313" key="8">
    <source>
        <dbReference type="EMBL" id="PNG97040.1"/>
    </source>
</evidence>
<dbReference type="Pfam" id="PF00392">
    <property type="entry name" value="GntR"/>
    <property type="match status" value="1"/>
</dbReference>
<keyword evidence="9" id="KW-1185">Reference proteome</keyword>